<name>A0A1M6WPT8_9BRAD</name>
<comment type="similarity">
    <text evidence="1">Belongs to the AHA1 family.</text>
</comment>
<dbReference type="InterPro" id="IPR023393">
    <property type="entry name" value="START-like_dom_sf"/>
</dbReference>
<dbReference type="Gene3D" id="3.30.530.20">
    <property type="match status" value="1"/>
</dbReference>
<accession>A0A1M6WPT8</accession>
<dbReference type="InterPro" id="IPR013538">
    <property type="entry name" value="ASHA1/2-like_C"/>
</dbReference>
<proteinExistence type="inferred from homology"/>
<dbReference type="Proteomes" id="UP000183208">
    <property type="component" value="Unassembled WGS sequence"/>
</dbReference>
<reference evidence="3 4" key="1">
    <citation type="submission" date="2016-10" db="EMBL/GenBank/DDBJ databases">
        <authorList>
            <person name="de Groot N.N."/>
        </authorList>
    </citation>
    <scope>NUCLEOTIDE SEQUENCE [LARGE SCALE GENOMIC DNA]</scope>
    <source>
        <strain evidence="3 4">GAS522</strain>
    </source>
</reference>
<dbReference type="EMBL" id="FNTI01000001">
    <property type="protein sequence ID" value="SEC86560.1"/>
    <property type="molecule type" value="Genomic_DNA"/>
</dbReference>
<dbReference type="AlphaFoldDB" id="A0A1M6WPT8"/>
<sequence>MPSPLIYRRSQWRPPVPKPEFVYTTYIETTPEKLWQALTDGNFTERYWFGARLRSDWKVGSSFEMVRSDGTVSDAGKVVECDPPRRLAYTFINLSDKYKNEFPALATFVLEPYGKLMKLTLTHEGFSEGSKFFNGISKGWPAILSSLKSILETGQPLQIPFEALKMEG</sequence>
<dbReference type="SUPFAM" id="SSF55961">
    <property type="entry name" value="Bet v1-like"/>
    <property type="match status" value="1"/>
</dbReference>
<evidence type="ECO:0000313" key="3">
    <source>
        <dbReference type="EMBL" id="SEC86560.1"/>
    </source>
</evidence>
<dbReference type="Pfam" id="PF08327">
    <property type="entry name" value="AHSA1"/>
    <property type="match status" value="1"/>
</dbReference>
<evidence type="ECO:0000256" key="1">
    <source>
        <dbReference type="ARBA" id="ARBA00006817"/>
    </source>
</evidence>
<dbReference type="CDD" id="cd08893">
    <property type="entry name" value="SRPBCC_CalC_Aha1-like_GntR-HTH"/>
    <property type="match status" value="1"/>
</dbReference>
<evidence type="ECO:0000259" key="2">
    <source>
        <dbReference type="Pfam" id="PF08327"/>
    </source>
</evidence>
<gene>
    <name evidence="3" type="ORF">SAMN05444171_2450</name>
</gene>
<protein>
    <submittedName>
        <fullName evidence="3">Uncharacterized conserved protein YndB, AHSA1/START domain</fullName>
    </submittedName>
</protein>
<evidence type="ECO:0000313" key="4">
    <source>
        <dbReference type="Proteomes" id="UP000183208"/>
    </source>
</evidence>
<feature type="domain" description="Activator of Hsp90 ATPase homologue 1/2-like C-terminal" evidence="2">
    <location>
        <begin position="29"/>
        <end position="152"/>
    </location>
</feature>
<organism evidence="3 4">
    <name type="scientific">Bradyrhizobium lablabi</name>
    <dbReference type="NCBI Taxonomy" id="722472"/>
    <lineage>
        <taxon>Bacteria</taxon>
        <taxon>Pseudomonadati</taxon>
        <taxon>Pseudomonadota</taxon>
        <taxon>Alphaproteobacteria</taxon>
        <taxon>Hyphomicrobiales</taxon>
        <taxon>Nitrobacteraceae</taxon>
        <taxon>Bradyrhizobium</taxon>
    </lineage>
</organism>